<keyword evidence="2" id="KW-1185">Reference proteome</keyword>
<accession>A0ABP9H8X1</accession>
<name>A0ABP9H8X1_9ACTN</name>
<evidence type="ECO:0000313" key="2">
    <source>
        <dbReference type="Proteomes" id="UP001500466"/>
    </source>
</evidence>
<dbReference type="Proteomes" id="UP001500466">
    <property type="component" value="Unassembled WGS sequence"/>
</dbReference>
<comment type="caution">
    <text evidence="1">The sequence shown here is derived from an EMBL/GenBank/DDBJ whole genome shotgun (WGS) entry which is preliminary data.</text>
</comment>
<gene>
    <name evidence="1" type="ORF">GCM10023205_30430</name>
</gene>
<evidence type="ECO:0000313" key="1">
    <source>
        <dbReference type="EMBL" id="GAA4964276.1"/>
    </source>
</evidence>
<protein>
    <recommendedName>
        <fullName evidence="3">WxL domain-containing protein</fullName>
    </recommendedName>
</protein>
<reference evidence="2" key="1">
    <citation type="journal article" date="2019" name="Int. J. Syst. Evol. Microbiol.">
        <title>The Global Catalogue of Microorganisms (GCM) 10K type strain sequencing project: providing services to taxonomists for standard genome sequencing and annotation.</title>
        <authorList>
            <consortium name="The Broad Institute Genomics Platform"/>
            <consortium name="The Broad Institute Genome Sequencing Center for Infectious Disease"/>
            <person name="Wu L."/>
            <person name="Ma J."/>
        </authorList>
    </citation>
    <scope>NUCLEOTIDE SEQUENCE [LARGE SCALE GENOMIC DNA]</scope>
    <source>
        <strain evidence="2">JCM 17986</strain>
    </source>
</reference>
<sequence>MAGLAAAAPAADAARATANAVCRQASPPSGEVAATMSVGVSFNPASGPAGTVVAVSATAGPLPVLSSTAVPDAMIETRLTLAYAGAASGTADLVSAQTVALPQGPVDLGPFDASLRIPDGAPPGDLQFTAKALSVTITTPYGSVLEECDFSGSGVLGTFTVTSDTGTQQRPQGTVDSGGLNFEQAAAGMQLSQVTLNGKPQTMTGALNQVAVQDFRGDVLGWDLTGAITDFTSPEKGGLIPADSFTWKPACAVTNPDSPSQVVAGSEGTVGLLCKQNANAPGVVSGGEFTADASAKLPIPAWQLSGTYTATLTLTLI</sequence>
<evidence type="ECO:0008006" key="3">
    <source>
        <dbReference type="Google" id="ProtNLM"/>
    </source>
</evidence>
<organism evidence="1 2">
    <name type="scientific">Yinghuangia aomiensis</name>
    <dbReference type="NCBI Taxonomy" id="676205"/>
    <lineage>
        <taxon>Bacteria</taxon>
        <taxon>Bacillati</taxon>
        <taxon>Actinomycetota</taxon>
        <taxon>Actinomycetes</taxon>
        <taxon>Kitasatosporales</taxon>
        <taxon>Streptomycetaceae</taxon>
        <taxon>Yinghuangia</taxon>
    </lineage>
</organism>
<proteinExistence type="predicted"/>
<dbReference type="EMBL" id="BAABHS010000009">
    <property type="protein sequence ID" value="GAA4964276.1"/>
    <property type="molecule type" value="Genomic_DNA"/>
</dbReference>